<sequence length="339" mass="35205">MSARTIAAAESWRGRWTGPTGFTLDDERMRPGAVGPAADVTLDGTVFPGFRDAHVHLELTDARALYAGGLDEVHDLGAGLEAAATWPSPNGPAAGLPRVRFAGQFLTAPGGYPSDRAWAPHGSVREVTSARDAADAVREQADAGAAFVKLTLNSVAGPVFDDDTLAAVVAAAHATGLRAVAHVEGAGQSARAVAAGVDVLAHTPWTETLDDALIESAARSTVWISTLAIHCGPELDVAVDNLRRFHAAGGTVRYGTDLGNGDLPQGPNASEVRALLAAGLGRDHVVAAMTEGDSAARFAAGLDRITFVPDTPPPNDDDFADWLTRARVVTVTDLQETSR</sequence>
<gene>
    <name evidence="1" type="ORF">ACFSJG_04905</name>
</gene>
<dbReference type="EMBL" id="JBHUFB010000007">
    <property type="protein sequence ID" value="MFD1811543.1"/>
    <property type="molecule type" value="Genomic_DNA"/>
</dbReference>
<evidence type="ECO:0000313" key="1">
    <source>
        <dbReference type="EMBL" id="MFD1811543.1"/>
    </source>
</evidence>
<dbReference type="InterPro" id="IPR051781">
    <property type="entry name" value="Metallo-dep_Hydrolase"/>
</dbReference>
<organism evidence="1 2">
    <name type="scientific">Rhodococcus gannanensis</name>
    <dbReference type="NCBI Taxonomy" id="1960308"/>
    <lineage>
        <taxon>Bacteria</taxon>
        <taxon>Bacillati</taxon>
        <taxon>Actinomycetota</taxon>
        <taxon>Actinomycetes</taxon>
        <taxon>Mycobacteriales</taxon>
        <taxon>Nocardiaceae</taxon>
        <taxon>Rhodococcus</taxon>
    </lineage>
</organism>
<protein>
    <recommendedName>
        <fullName evidence="3">Amidohydrolase</fullName>
    </recommendedName>
</protein>
<keyword evidence="2" id="KW-1185">Reference proteome</keyword>
<proteinExistence type="predicted"/>
<comment type="caution">
    <text evidence="1">The sequence shown here is derived from an EMBL/GenBank/DDBJ whole genome shotgun (WGS) entry which is preliminary data.</text>
</comment>
<dbReference type="InterPro" id="IPR032466">
    <property type="entry name" value="Metal_Hydrolase"/>
</dbReference>
<dbReference type="PANTHER" id="PTHR43135">
    <property type="entry name" value="ALPHA-D-RIBOSE 1-METHYLPHOSPHONATE 5-TRIPHOSPHATE DIPHOSPHATASE"/>
    <property type="match status" value="1"/>
</dbReference>
<evidence type="ECO:0000313" key="2">
    <source>
        <dbReference type="Proteomes" id="UP001597286"/>
    </source>
</evidence>
<dbReference type="Proteomes" id="UP001597286">
    <property type="component" value="Unassembled WGS sequence"/>
</dbReference>
<dbReference type="PANTHER" id="PTHR43135:SF3">
    <property type="entry name" value="ALPHA-D-RIBOSE 1-METHYLPHOSPHONATE 5-TRIPHOSPHATE DIPHOSPHATASE"/>
    <property type="match status" value="1"/>
</dbReference>
<reference evidence="2" key="1">
    <citation type="journal article" date="2019" name="Int. J. Syst. Evol. Microbiol.">
        <title>The Global Catalogue of Microorganisms (GCM) 10K type strain sequencing project: providing services to taxonomists for standard genome sequencing and annotation.</title>
        <authorList>
            <consortium name="The Broad Institute Genomics Platform"/>
            <consortium name="The Broad Institute Genome Sequencing Center for Infectious Disease"/>
            <person name="Wu L."/>
            <person name="Ma J."/>
        </authorList>
    </citation>
    <scope>NUCLEOTIDE SEQUENCE [LARGE SCALE GENOMIC DNA]</scope>
    <source>
        <strain evidence="2">DT72</strain>
    </source>
</reference>
<dbReference type="Gene3D" id="3.20.20.140">
    <property type="entry name" value="Metal-dependent hydrolases"/>
    <property type="match status" value="1"/>
</dbReference>
<evidence type="ECO:0008006" key="3">
    <source>
        <dbReference type="Google" id="ProtNLM"/>
    </source>
</evidence>
<dbReference type="RefSeq" id="WP_378484081.1">
    <property type="nucleotide sequence ID" value="NZ_JBHUFB010000007.1"/>
</dbReference>
<name>A0ABW4P0Q0_9NOCA</name>
<dbReference type="SUPFAM" id="SSF51556">
    <property type="entry name" value="Metallo-dependent hydrolases"/>
    <property type="match status" value="1"/>
</dbReference>
<accession>A0ABW4P0Q0</accession>